<evidence type="ECO:0000256" key="1">
    <source>
        <dbReference type="SAM" id="Phobius"/>
    </source>
</evidence>
<keyword evidence="1" id="KW-0812">Transmembrane</keyword>
<evidence type="ECO:0000313" key="2">
    <source>
        <dbReference type="EMBL" id="WOF24154.1"/>
    </source>
</evidence>
<feature type="transmembrane region" description="Helical" evidence="1">
    <location>
        <begin position="126"/>
        <end position="155"/>
    </location>
</feature>
<keyword evidence="1" id="KW-0472">Membrane</keyword>
<gene>
    <name evidence="2" type="ORF">N8K70_05635</name>
</gene>
<feature type="transmembrane region" description="Helical" evidence="1">
    <location>
        <begin position="65"/>
        <end position="86"/>
    </location>
</feature>
<evidence type="ECO:0000313" key="3">
    <source>
        <dbReference type="Proteomes" id="UP001305498"/>
    </source>
</evidence>
<dbReference type="PROSITE" id="PS51257">
    <property type="entry name" value="PROKAR_LIPOPROTEIN"/>
    <property type="match status" value="1"/>
</dbReference>
<sequence length="338" mass="35206">MKVRAVLTLVAVAFSCYLAARGAFPAEPVERPLVLALGVALSLAATALVLAVPPPAADGRRGAPLPAWAAIVAVAVSAALPWIVSASTSPAEDGAPHVTWYIGAVGSLMTIVAVRRRAAWAWTGIVVLAVCSSVLLGVPGALALGLVGSTVWVGVGQLMQLFTDRAYDDTVKLASLQQASAAWQSTQTVRRRERRERVQYALQVAAPVLTQVIASHGALTEADRARARRAEGTLRDELRGARLLDDDVRRAIAALREGGASVTVLDEGGVDDLDEDALAIVRAELATTLRSTAAPRLIVRTAAQPGVAVTVVGRSAAGTGLPDEDAVALWHEIPRPTA</sequence>
<name>A0AA97FJX4_9MICO</name>
<feature type="transmembrane region" description="Helical" evidence="1">
    <location>
        <begin position="98"/>
        <end position="114"/>
    </location>
</feature>
<proteinExistence type="predicted"/>
<keyword evidence="3" id="KW-1185">Reference proteome</keyword>
<feature type="transmembrane region" description="Helical" evidence="1">
    <location>
        <begin position="35"/>
        <end position="53"/>
    </location>
</feature>
<dbReference type="KEGG" id="mbet:N8K70_05635"/>
<dbReference type="AlphaFoldDB" id="A0AA97FJX4"/>
<dbReference type="EMBL" id="CP118157">
    <property type="protein sequence ID" value="WOF24154.1"/>
    <property type="molecule type" value="Genomic_DNA"/>
</dbReference>
<accession>A0AA97FJX4</accession>
<reference evidence="2 3" key="1">
    <citation type="submission" date="2023-02" db="EMBL/GenBank/DDBJ databases">
        <title>Microbacterium betulae sp. nov., isolated from birch wood.</title>
        <authorList>
            <person name="Pasciak M."/>
            <person name="Pawlik K.J."/>
            <person name="Martynowski D."/>
            <person name="Laczmanski L."/>
            <person name="Ciekot J."/>
            <person name="Szponar B."/>
            <person name="Wojcik-Fatla A."/>
            <person name="Mackiewicz B."/>
            <person name="Farian E."/>
            <person name="Cholewa G."/>
            <person name="Cholewa A."/>
            <person name="Dutkiewicz J."/>
        </authorList>
    </citation>
    <scope>NUCLEOTIDE SEQUENCE [LARGE SCALE GENOMIC DNA]</scope>
    <source>
        <strain evidence="2 3">AB</strain>
    </source>
</reference>
<keyword evidence="1" id="KW-1133">Transmembrane helix</keyword>
<organism evidence="2 3">
    <name type="scientific">Microbacterium betulae</name>
    <dbReference type="NCBI Taxonomy" id="2981139"/>
    <lineage>
        <taxon>Bacteria</taxon>
        <taxon>Bacillati</taxon>
        <taxon>Actinomycetota</taxon>
        <taxon>Actinomycetes</taxon>
        <taxon>Micrococcales</taxon>
        <taxon>Microbacteriaceae</taxon>
        <taxon>Microbacterium</taxon>
    </lineage>
</organism>
<dbReference type="Proteomes" id="UP001305498">
    <property type="component" value="Chromosome"/>
</dbReference>
<protein>
    <submittedName>
        <fullName evidence="2">Uncharacterized protein</fullName>
    </submittedName>
</protein>
<dbReference type="RefSeq" id="WP_317140626.1">
    <property type="nucleotide sequence ID" value="NZ_CP118157.1"/>
</dbReference>